<accession>A0A6N3ASM7</accession>
<keyword evidence="1" id="KW-0472">Membrane</keyword>
<dbReference type="InterPro" id="IPR003646">
    <property type="entry name" value="SH3-like_bac-type"/>
</dbReference>
<reference evidence="3" key="1">
    <citation type="submission" date="2019-11" db="EMBL/GenBank/DDBJ databases">
        <authorList>
            <person name="Feng L."/>
        </authorList>
    </citation>
    <scope>NUCLEOTIDE SEQUENCE</scope>
    <source>
        <strain evidence="3">PgorbachiiLFYP46</strain>
    </source>
</reference>
<evidence type="ECO:0000313" key="3">
    <source>
        <dbReference type="EMBL" id="VYT93178.1"/>
    </source>
</evidence>
<dbReference type="Gene3D" id="2.30.30.40">
    <property type="entry name" value="SH3 Domains"/>
    <property type="match status" value="1"/>
</dbReference>
<sequence length="521" mass="60066">MSFFRTLPTKLSFNTKEKIQIANAELTSGDFAIAIDILNAQDSFVTNIEFAVKFKSIERSYLFNGREFYFSQAVNIEPYTRYFLEPFLLDERFYDARAIDIYISKYTCDGKTITCSDKKHEMNLPVIPEKKRAQIKETLGDGIKTYGENRIDFWRCVCGFINEHEKSECDFCGRNKNFVLNNLTEPLINSKILNVLENTRSTSDINLKTLETHLTQTNLSKIAPNTESLKSDRTNEVSTKKPKKFSARIIFFSIVLIIILSIISIFIINFVKVLRNENKIEDARGLALSGEYRRSLDLYKEATKEKTTPEISNEMEKLKKLVQSDEFYQRGLEFYKNEIYIDSAYNFKKVIQEDEKNYKAAQDKLLSIDNIILTQVKNAYKENKVSEAISVLNSYLGVVPESAKATSLKKEMESKNAIDLSKNKNQKENFEKENDYTDAAQTAKKSSELLHTYRNVSTEKANLRKEASVDSEIIKILEKGTELYVLETKIEQGERIWCHVEVKSTISGENMRGWISDKTLN</sequence>
<name>A0A6N3ASM7_9FIRM</name>
<proteinExistence type="predicted"/>
<evidence type="ECO:0000256" key="1">
    <source>
        <dbReference type="SAM" id="Phobius"/>
    </source>
</evidence>
<protein>
    <recommendedName>
        <fullName evidence="2">SH3b domain-containing protein</fullName>
    </recommendedName>
</protein>
<organism evidence="3">
    <name type="scientific">Peptoniphilus gorbachii</name>
    <dbReference type="NCBI Taxonomy" id="411567"/>
    <lineage>
        <taxon>Bacteria</taxon>
        <taxon>Bacillati</taxon>
        <taxon>Bacillota</taxon>
        <taxon>Tissierellia</taxon>
        <taxon>Tissierellales</taxon>
        <taxon>Peptoniphilaceae</taxon>
        <taxon>Peptoniphilus</taxon>
    </lineage>
</organism>
<dbReference type="AlphaFoldDB" id="A0A6N3ASM7"/>
<evidence type="ECO:0000259" key="2">
    <source>
        <dbReference type="PROSITE" id="PS51781"/>
    </source>
</evidence>
<keyword evidence="1" id="KW-0812">Transmembrane</keyword>
<feature type="domain" description="SH3b" evidence="2">
    <location>
        <begin position="451"/>
        <end position="521"/>
    </location>
</feature>
<dbReference type="EMBL" id="CACRUP010000013">
    <property type="protein sequence ID" value="VYT93178.1"/>
    <property type="molecule type" value="Genomic_DNA"/>
</dbReference>
<feature type="transmembrane region" description="Helical" evidence="1">
    <location>
        <begin position="249"/>
        <end position="271"/>
    </location>
</feature>
<dbReference type="PROSITE" id="PS51781">
    <property type="entry name" value="SH3B"/>
    <property type="match status" value="1"/>
</dbReference>
<gene>
    <name evidence="3" type="ORF">PGLFYP46_01439</name>
</gene>
<dbReference type="RefSeq" id="WP_156701259.1">
    <property type="nucleotide sequence ID" value="NZ_CACRUP010000013.1"/>
</dbReference>
<keyword evidence="1" id="KW-1133">Transmembrane helix</keyword>